<keyword evidence="2" id="KW-1185">Reference proteome</keyword>
<protein>
    <submittedName>
        <fullName evidence="1">Uncharacterized protein</fullName>
    </submittedName>
</protein>
<organism evidence="1 2">
    <name type="scientific">Pedobacter westerhofensis</name>
    <dbReference type="NCBI Taxonomy" id="425512"/>
    <lineage>
        <taxon>Bacteria</taxon>
        <taxon>Pseudomonadati</taxon>
        <taxon>Bacteroidota</taxon>
        <taxon>Sphingobacteriia</taxon>
        <taxon>Sphingobacteriales</taxon>
        <taxon>Sphingobacteriaceae</taxon>
        <taxon>Pedobacter</taxon>
    </lineage>
</organism>
<dbReference type="EMBL" id="FXTN01000014">
    <property type="protein sequence ID" value="SMO97293.1"/>
    <property type="molecule type" value="Genomic_DNA"/>
</dbReference>
<gene>
    <name evidence="1" type="ORF">SAMN06265348_11427</name>
</gene>
<sequence length="97" mass="10639">MTAIKNIQPLSPEAVFDLLKVEFSEYVNNALGSNLSVEFAHVADIVNISFPEVIEGTVFTLTVSDDSIEVSKNETEGDYNTDLLEEQLNEFLAVKAG</sequence>
<dbReference type="AlphaFoldDB" id="A0A521FM75"/>
<dbReference type="OrthoDB" id="797404at2"/>
<accession>A0A521FM75</accession>
<evidence type="ECO:0000313" key="2">
    <source>
        <dbReference type="Proteomes" id="UP000320300"/>
    </source>
</evidence>
<dbReference type="RefSeq" id="WP_142530678.1">
    <property type="nucleotide sequence ID" value="NZ_CBCSJO010000013.1"/>
</dbReference>
<reference evidence="1 2" key="1">
    <citation type="submission" date="2017-05" db="EMBL/GenBank/DDBJ databases">
        <authorList>
            <person name="Varghese N."/>
            <person name="Submissions S."/>
        </authorList>
    </citation>
    <scope>NUCLEOTIDE SEQUENCE [LARGE SCALE GENOMIC DNA]</scope>
    <source>
        <strain evidence="1 2">DSM 19036</strain>
    </source>
</reference>
<dbReference type="Proteomes" id="UP000320300">
    <property type="component" value="Unassembled WGS sequence"/>
</dbReference>
<proteinExistence type="predicted"/>
<evidence type="ECO:0000313" key="1">
    <source>
        <dbReference type="EMBL" id="SMO97293.1"/>
    </source>
</evidence>
<name>A0A521FM75_9SPHI</name>